<protein>
    <submittedName>
        <fullName evidence="1">Uncharacterized protein</fullName>
    </submittedName>
</protein>
<proteinExistence type="predicted"/>
<comment type="caution">
    <text evidence="1">The sequence shown here is derived from an EMBL/GenBank/DDBJ whole genome shotgun (WGS) entry which is preliminary data.</text>
</comment>
<organism evidence="1">
    <name type="scientific">marine sediment metagenome</name>
    <dbReference type="NCBI Taxonomy" id="412755"/>
    <lineage>
        <taxon>unclassified sequences</taxon>
        <taxon>metagenomes</taxon>
        <taxon>ecological metagenomes</taxon>
    </lineage>
</organism>
<gene>
    <name evidence="1" type="ORF">LCGC14_1485860</name>
</gene>
<dbReference type="EMBL" id="LAZR01010624">
    <property type="protein sequence ID" value="KKM65978.1"/>
    <property type="molecule type" value="Genomic_DNA"/>
</dbReference>
<evidence type="ECO:0000313" key="1">
    <source>
        <dbReference type="EMBL" id="KKM65978.1"/>
    </source>
</evidence>
<accession>A0A0F9J8V1</accession>
<dbReference type="AlphaFoldDB" id="A0A0F9J8V1"/>
<name>A0A0F9J8V1_9ZZZZ</name>
<sequence>MTIPRDDPVKRKARDAEREVLPARGVRSQKLVEGLEATPIAHGREKHTEDYATATHDHVVLEPAIIADPGDAGTIDPELGGVCELTSAGVETRTLGDPTFRGQVLDLMFIEDGGDITITASSPVNQAGNTSLVTSDVGDHLRLAGFFNATDGWEWRVIVNDGWTLS</sequence>
<reference evidence="1" key="1">
    <citation type="journal article" date="2015" name="Nature">
        <title>Complex archaea that bridge the gap between prokaryotes and eukaryotes.</title>
        <authorList>
            <person name="Spang A."/>
            <person name="Saw J.H."/>
            <person name="Jorgensen S.L."/>
            <person name="Zaremba-Niedzwiedzka K."/>
            <person name="Martijn J."/>
            <person name="Lind A.E."/>
            <person name="van Eijk R."/>
            <person name="Schleper C."/>
            <person name="Guy L."/>
            <person name="Ettema T.J."/>
        </authorList>
    </citation>
    <scope>NUCLEOTIDE SEQUENCE</scope>
</reference>